<keyword evidence="4" id="KW-1185">Reference proteome</keyword>
<dbReference type="CDD" id="cd04647">
    <property type="entry name" value="LbH_MAT_like"/>
    <property type="match status" value="1"/>
</dbReference>
<reference evidence="3 4" key="1">
    <citation type="submission" date="2023-02" db="EMBL/GenBank/DDBJ databases">
        <title>Genome sequence of Paenibacillus kyungheensis KACC 18744.</title>
        <authorList>
            <person name="Kim S."/>
            <person name="Heo J."/>
            <person name="Kwon S.-W."/>
        </authorList>
    </citation>
    <scope>NUCLEOTIDE SEQUENCE [LARGE SCALE GENOMIC DNA]</scope>
    <source>
        <strain evidence="3 4">KACC 18744</strain>
    </source>
</reference>
<dbReference type="Proteomes" id="UP001220509">
    <property type="component" value="Chromosome"/>
</dbReference>
<evidence type="ECO:0000313" key="4">
    <source>
        <dbReference type="Proteomes" id="UP001220509"/>
    </source>
</evidence>
<dbReference type="Gene3D" id="2.160.10.10">
    <property type="entry name" value="Hexapeptide repeat proteins"/>
    <property type="match status" value="1"/>
</dbReference>
<dbReference type="InterPro" id="IPR018357">
    <property type="entry name" value="Hexapep_transf_CS"/>
</dbReference>
<dbReference type="PANTHER" id="PTHR43300">
    <property type="entry name" value="ACETYLTRANSFERASE"/>
    <property type="match status" value="1"/>
</dbReference>
<dbReference type="InterPro" id="IPR011004">
    <property type="entry name" value="Trimer_LpxA-like_sf"/>
</dbReference>
<dbReference type="GO" id="GO:0016746">
    <property type="term" value="F:acyltransferase activity"/>
    <property type="evidence" value="ECO:0007669"/>
    <property type="project" value="UniProtKB-KW"/>
</dbReference>
<dbReference type="EMBL" id="CP117416">
    <property type="protein sequence ID" value="WCT56059.1"/>
    <property type="molecule type" value="Genomic_DNA"/>
</dbReference>
<dbReference type="InterPro" id="IPR001451">
    <property type="entry name" value="Hexapep"/>
</dbReference>
<dbReference type="InterPro" id="IPR050179">
    <property type="entry name" value="Trans_hexapeptide_repeat"/>
</dbReference>
<dbReference type="AlphaFoldDB" id="A0AAX3M1P0"/>
<keyword evidence="1" id="KW-0808">Transferase</keyword>
<gene>
    <name evidence="3" type="ORF">PQ456_00610</name>
</gene>
<dbReference type="KEGG" id="pka:PQ456_00610"/>
<evidence type="ECO:0000256" key="1">
    <source>
        <dbReference type="ARBA" id="ARBA00022679"/>
    </source>
</evidence>
<dbReference type="RefSeq" id="WP_273614374.1">
    <property type="nucleotide sequence ID" value="NZ_CP117416.1"/>
</dbReference>
<accession>A0AAX3M1P0</accession>
<proteinExistence type="predicted"/>
<dbReference type="Pfam" id="PF14602">
    <property type="entry name" value="Hexapep_2"/>
    <property type="match status" value="1"/>
</dbReference>
<keyword evidence="2" id="KW-0677">Repeat</keyword>
<dbReference type="PROSITE" id="PS00101">
    <property type="entry name" value="HEXAPEP_TRANSFERASES"/>
    <property type="match status" value="1"/>
</dbReference>
<keyword evidence="3" id="KW-0012">Acyltransferase</keyword>
<sequence length="179" mass="20021">MRKTERFPVKEGPNALRQIYRTVSPWKGVRNFICIQVARYCPVLEWKNWIYRHLLHMEVGKDTAFGLMVMVDVFFPEKIKIGTNTVIGYNTTILAHEYLIREYRLGNVIIGDEVMIGANSTILPGVTIGDGAVVAAGSVVHTDVAAGTFVGGNPLRVLTRRSPEHTVDLTSDKDEDLLH</sequence>
<dbReference type="SUPFAM" id="SSF51161">
    <property type="entry name" value="Trimeric LpxA-like enzymes"/>
    <property type="match status" value="1"/>
</dbReference>
<organism evidence="3 4">
    <name type="scientific">Paenibacillus kyungheensis</name>
    <dbReference type="NCBI Taxonomy" id="1452732"/>
    <lineage>
        <taxon>Bacteria</taxon>
        <taxon>Bacillati</taxon>
        <taxon>Bacillota</taxon>
        <taxon>Bacilli</taxon>
        <taxon>Bacillales</taxon>
        <taxon>Paenibacillaceae</taxon>
        <taxon>Paenibacillus</taxon>
    </lineage>
</organism>
<evidence type="ECO:0000313" key="3">
    <source>
        <dbReference type="EMBL" id="WCT56059.1"/>
    </source>
</evidence>
<protein>
    <submittedName>
        <fullName evidence="3">Acyltransferase</fullName>
    </submittedName>
</protein>
<evidence type="ECO:0000256" key="2">
    <source>
        <dbReference type="ARBA" id="ARBA00022737"/>
    </source>
</evidence>
<dbReference type="PANTHER" id="PTHR43300:SF6">
    <property type="entry name" value="ACETYLTRANSFERASE YVOF-RELATED"/>
    <property type="match status" value="1"/>
</dbReference>
<name>A0AAX3M1P0_9BACL</name>